<dbReference type="Proteomes" id="UP000032352">
    <property type="component" value="Chromosome pTvir"/>
</dbReference>
<dbReference type="PANTHER" id="PTHR30086">
    <property type="entry name" value="ARGININE EXPORTER PROTEIN ARGO"/>
    <property type="match status" value="1"/>
</dbReference>
<dbReference type="AlphaFoldDB" id="A0AAE9ZCV1"/>
<feature type="transmembrane region" description="Helical" evidence="6">
    <location>
        <begin position="67"/>
        <end position="88"/>
    </location>
</feature>
<feature type="transmembrane region" description="Helical" evidence="6">
    <location>
        <begin position="6"/>
        <end position="29"/>
    </location>
</feature>
<gene>
    <name evidence="7" type="ORF">SG34_031560</name>
</gene>
<dbReference type="GO" id="GO:0015171">
    <property type="term" value="F:amino acid transmembrane transporter activity"/>
    <property type="evidence" value="ECO:0007669"/>
    <property type="project" value="TreeGrafter"/>
</dbReference>
<name>A0AAE9ZCV1_9GAMM</name>
<proteinExistence type="predicted"/>
<dbReference type="RefSeq" id="WP_044837601.1">
    <property type="nucleotide sequence ID" value="NZ_CP059734.1"/>
</dbReference>
<dbReference type="GO" id="GO:0033228">
    <property type="term" value="P:cysteine export across plasma membrane"/>
    <property type="evidence" value="ECO:0007669"/>
    <property type="project" value="TreeGrafter"/>
</dbReference>
<evidence type="ECO:0000256" key="2">
    <source>
        <dbReference type="ARBA" id="ARBA00022475"/>
    </source>
</evidence>
<dbReference type="GO" id="GO:0005886">
    <property type="term" value="C:plasma membrane"/>
    <property type="evidence" value="ECO:0007669"/>
    <property type="project" value="UniProtKB-SubCell"/>
</dbReference>
<dbReference type="KEGG" id="tvd:SG34_031560"/>
<reference evidence="7 8" key="2">
    <citation type="journal article" date="2022" name="Mar. Drugs">
        <title>Bioassay-Guided Fractionation Leads to the Detection of Cholic Acid Generated by the Rare Thalassomonas sp.</title>
        <authorList>
            <person name="Pheiffer F."/>
            <person name="Schneider Y.K."/>
            <person name="Hansen E.H."/>
            <person name="Andersen J.H."/>
            <person name="Isaksson J."/>
            <person name="Busche T."/>
            <person name="R C."/>
            <person name="Kalinowski J."/>
            <person name="Zyl L.V."/>
            <person name="Trindade M."/>
        </authorList>
    </citation>
    <scope>NUCLEOTIDE SEQUENCE [LARGE SCALE GENOMIC DNA]</scope>
    <source>
        <strain evidence="7 8">XOM25</strain>
    </source>
</reference>
<feature type="transmembrane region" description="Helical" evidence="6">
    <location>
        <begin position="185"/>
        <end position="203"/>
    </location>
</feature>
<keyword evidence="5 6" id="KW-0472">Membrane</keyword>
<evidence type="ECO:0000256" key="1">
    <source>
        <dbReference type="ARBA" id="ARBA00004651"/>
    </source>
</evidence>
<keyword evidence="3 6" id="KW-0812">Transmembrane</keyword>
<evidence type="ECO:0000256" key="3">
    <source>
        <dbReference type="ARBA" id="ARBA00022692"/>
    </source>
</evidence>
<evidence type="ECO:0000256" key="4">
    <source>
        <dbReference type="ARBA" id="ARBA00022989"/>
    </source>
</evidence>
<evidence type="ECO:0000313" key="8">
    <source>
        <dbReference type="Proteomes" id="UP000032352"/>
    </source>
</evidence>
<protein>
    <submittedName>
        <fullName evidence="7">LysE family translocator</fullName>
    </submittedName>
</protein>
<evidence type="ECO:0000313" key="7">
    <source>
        <dbReference type="EMBL" id="WDE08462.1"/>
    </source>
</evidence>
<dbReference type="InterPro" id="IPR001123">
    <property type="entry name" value="LeuE-type"/>
</dbReference>
<keyword evidence="8" id="KW-1185">Reference proteome</keyword>
<feature type="transmembrane region" description="Helical" evidence="6">
    <location>
        <begin position="41"/>
        <end position="61"/>
    </location>
</feature>
<accession>A0AAE9ZCV1</accession>
<feature type="transmembrane region" description="Helical" evidence="6">
    <location>
        <begin position="144"/>
        <end position="173"/>
    </location>
</feature>
<sequence>MFLEQLFPLISFAFVMSVSPGPGNFLLLASGANFGLVRTTPLILGISFGFLTMVLLVGLGLGELFKVFPAVSLVLKAACLLYVVWLGIKLARSTSMGDENKASLNRPISFVQAAMLQWLNPKAWTVSLIVTVTYTSTDTSTESFFASLLSTIFIFALVNIPTISFWAIGGAYLKQFLSTDNRIKYFNMAMSILLIGSMAPMIINS</sequence>
<keyword evidence="4 6" id="KW-1133">Transmembrane helix</keyword>
<evidence type="ECO:0000256" key="6">
    <source>
        <dbReference type="SAM" id="Phobius"/>
    </source>
</evidence>
<dbReference type="EMBL" id="CP059734">
    <property type="protein sequence ID" value="WDE08462.1"/>
    <property type="molecule type" value="Genomic_DNA"/>
</dbReference>
<evidence type="ECO:0000256" key="5">
    <source>
        <dbReference type="ARBA" id="ARBA00023136"/>
    </source>
</evidence>
<dbReference type="PANTHER" id="PTHR30086:SF20">
    <property type="entry name" value="ARGININE EXPORTER PROTEIN ARGO-RELATED"/>
    <property type="match status" value="1"/>
</dbReference>
<comment type="subcellular location">
    <subcellularLocation>
        <location evidence="1">Cell membrane</location>
        <topology evidence="1">Multi-pass membrane protein</topology>
    </subcellularLocation>
</comment>
<reference evidence="7 8" key="1">
    <citation type="journal article" date="2015" name="Genome Announc.">
        <title>Draft Genome Sequences of Marine Isolates of Thalassomonas viridans and Thalassomonas actiniarum.</title>
        <authorList>
            <person name="Olonade I."/>
            <person name="van Zyl L.J."/>
            <person name="Trindade M."/>
        </authorList>
    </citation>
    <scope>NUCLEOTIDE SEQUENCE [LARGE SCALE GENOMIC DNA]</scope>
    <source>
        <strain evidence="7 8">XOM25</strain>
    </source>
</reference>
<dbReference type="Pfam" id="PF01810">
    <property type="entry name" value="LysE"/>
    <property type="match status" value="1"/>
</dbReference>
<keyword evidence="2" id="KW-1003">Cell membrane</keyword>
<organism evidence="7 8">
    <name type="scientific">Thalassomonas viridans</name>
    <dbReference type="NCBI Taxonomy" id="137584"/>
    <lineage>
        <taxon>Bacteria</taxon>
        <taxon>Pseudomonadati</taxon>
        <taxon>Pseudomonadota</taxon>
        <taxon>Gammaproteobacteria</taxon>
        <taxon>Alteromonadales</taxon>
        <taxon>Colwelliaceae</taxon>
        <taxon>Thalassomonas</taxon>
    </lineage>
</organism>